<accession>A0A5A7P9X6</accession>
<organism evidence="2 3">
    <name type="scientific">Striga asiatica</name>
    <name type="common">Asiatic witchweed</name>
    <name type="synonym">Buchnera asiatica</name>
    <dbReference type="NCBI Taxonomy" id="4170"/>
    <lineage>
        <taxon>Eukaryota</taxon>
        <taxon>Viridiplantae</taxon>
        <taxon>Streptophyta</taxon>
        <taxon>Embryophyta</taxon>
        <taxon>Tracheophyta</taxon>
        <taxon>Spermatophyta</taxon>
        <taxon>Magnoliopsida</taxon>
        <taxon>eudicotyledons</taxon>
        <taxon>Gunneridae</taxon>
        <taxon>Pentapetalae</taxon>
        <taxon>asterids</taxon>
        <taxon>lamiids</taxon>
        <taxon>Lamiales</taxon>
        <taxon>Orobanchaceae</taxon>
        <taxon>Buchnereae</taxon>
        <taxon>Striga</taxon>
    </lineage>
</organism>
<comment type="caution">
    <text evidence="2">The sequence shown here is derived from an EMBL/GenBank/DDBJ whole genome shotgun (WGS) entry which is preliminary data.</text>
</comment>
<proteinExistence type="predicted"/>
<reference evidence="3" key="1">
    <citation type="journal article" date="2019" name="Curr. Biol.">
        <title>Genome Sequence of Striga asiatica Provides Insight into the Evolution of Plant Parasitism.</title>
        <authorList>
            <person name="Yoshida S."/>
            <person name="Kim S."/>
            <person name="Wafula E.K."/>
            <person name="Tanskanen J."/>
            <person name="Kim Y.M."/>
            <person name="Honaas L."/>
            <person name="Yang Z."/>
            <person name="Spallek T."/>
            <person name="Conn C.E."/>
            <person name="Ichihashi Y."/>
            <person name="Cheong K."/>
            <person name="Cui S."/>
            <person name="Der J.P."/>
            <person name="Gundlach H."/>
            <person name="Jiao Y."/>
            <person name="Hori C."/>
            <person name="Ishida J.K."/>
            <person name="Kasahara H."/>
            <person name="Kiba T."/>
            <person name="Kim M.S."/>
            <person name="Koo N."/>
            <person name="Laohavisit A."/>
            <person name="Lee Y.H."/>
            <person name="Lumba S."/>
            <person name="McCourt P."/>
            <person name="Mortimer J.C."/>
            <person name="Mutuku J.M."/>
            <person name="Nomura T."/>
            <person name="Sasaki-Sekimoto Y."/>
            <person name="Seto Y."/>
            <person name="Wang Y."/>
            <person name="Wakatake T."/>
            <person name="Sakakibara H."/>
            <person name="Demura T."/>
            <person name="Yamaguchi S."/>
            <person name="Yoneyama K."/>
            <person name="Manabe R.I."/>
            <person name="Nelson D.C."/>
            <person name="Schulman A.H."/>
            <person name="Timko M.P."/>
            <person name="dePamphilis C.W."/>
            <person name="Choi D."/>
            <person name="Shirasu K."/>
        </authorList>
    </citation>
    <scope>NUCLEOTIDE SEQUENCE [LARGE SCALE GENOMIC DNA]</scope>
    <source>
        <strain evidence="3">cv. UVA1</strain>
    </source>
</reference>
<evidence type="ECO:0000313" key="2">
    <source>
        <dbReference type="EMBL" id="GER29481.1"/>
    </source>
</evidence>
<keyword evidence="3" id="KW-1185">Reference proteome</keyword>
<protein>
    <submittedName>
        <fullName evidence="2">Alkanesulfonate transporter substrate-binding subunit</fullName>
    </submittedName>
</protein>
<sequence>MINSPLTYINLRPNAPPNRLLLIGRHKHIGKVALAILAGILCRHIVSCRKVRITAVEKLAAIIVHHGTSITARTQTVLSLHSQLKARQKWAHREWVGFLTQFLTGLFLGLEFLTLSLSFSLRMES</sequence>
<dbReference type="Proteomes" id="UP000325081">
    <property type="component" value="Unassembled WGS sequence"/>
</dbReference>
<feature type="transmembrane region" description="Helical" evidence="1">
    <location>
        <begin position="95"/>
        <end position="119"/>
    </location>
</feature>
<keyword evidence="1" id="KW-0812">Transmembrane</keyword>
<dbReference type="EMBL" id="BKCP01003891">
    <property type="protein sequence ID" value="GER29481.1"/>
    <property type="molecule type" value="Genomic_DNA"/>
</dbReference>
<keyword evidence="1" id="KW-1133">Transmembrane helix</keyword>
<evidence type="ECO:0000313" key="3">
    <source>
        <dbReference type="Proteomes" id="UP000325081"/>
    </source>
</evidence>
<keyword evidence="1" id="KW-0472">Membrane</keyword>
<gene>
    <name evidence="2" type="ORF">STAS_05354</name>
</gene>
<evidence type="ECO:0000256" key="1">
    <source>
        <dbReference type="SAM" id="Phobius"/>
    </source>
</evidence>
<name>A0A5A7P9X6_STRAF</name>
<dbReference type="AlphaFoldDB" id="A0A5A7P9X6"/>